<feature type="transmembrane region" description="Helical" evidence="10">
    <location>
        <begin position="290"/>
        <end position="311"/>
    </location>
</feature>
<keyword evidence="6 10" id="KW-1133">Transmembrane helix</keyword>
<feature type="transmembrane region" description="Helical" evidence="10">
    <location>
        <begin position="236"/>
        <end position="269"/>
    </location>
</feature>
<gene>
    <name evidence="11" type="ORF">SAMN04487940_11044</name>
</gene>
<name>A0A975WBF6_9RHOB</name>
<dbReference type="Pfam" id="PF04143">
    <property type="entry name" value="Sulf_transp"/>
    <property type="match status" value="1"/>
</dbReference>
<evidence type="ECO:0000313" key="11">
    <source>
        <dbReference type="EMBL" id="SEJ76481.1"/>
    </source>
</evidence>
<sequence>MFEQFGFEDTTVKQASLVLALILGALFGILAERTKFCFRRALVGEDRKQAAGVWLMALATALLGTQAAVAAGVISFDDHRFMTADLAWLAIALGGAMFGAGMVLTRGCISRLTVLGAGGNLRALTVILVFAVVAHATLKGVLAPARTALASVTLPLGENISLAALPLGALVWTGLIAALALGVALRSGSRASHLVMAGLLGLLVPAAWVGTGFLLYDDFDPIAMESLSFTAPATETLFWSVASTAIAPGFGVGFFGGVLGGALLAALVFRSFRWQSFVSPRETGRYLSGATLMGIGGVLAGGCTVGAGLAGVPTLSLAALLALGSIVVGALATNAALNAGRRGDSSSGAAPKRQAAQPAE</sequence>
<feature type="transmembrane region" description="Helical" evidence="10">
    <location>
        <begin position="317"/>
        <end position="337"/>
    </location>
</feature>
<keyword evidence="12" id="KW-1185">Reference proteome</keyword>
<dbReference type="PANTHER" id="PTHR30574">
    <property type="entry name" value="INNER MEMBRANE PROTEIN YEDE"/>
    <property type="match status" value="1"/>
</dbReference>
<dbReference type="AlphaFoldDB" id="A0A975WBF6"/>
<feature type="transmembrane region" description="Helical" evidence="10">
    <location>
        <begin position="162"/>
        <end position="185"/>
    </location>
</feature>
<dbReference type="EMBL" id="FNYY01000010">
    <property type="protein sequence ID" value="SEJ76481.1"/>
    <property type="molecule type" value="Genomic_DNA"/>
</dbReference>
<proteinExistence type="inferred from homology"/>
<evidence type="ECO:0000256" key="8">
    <source>
        <dbReference type="ARBA" id="ARBA00035655"/>
    </source>
</evidence>
<feature type="transmembrane region" description="Helical" evidence="10">
    <location>
        <begin position="121"/>
        <end position="142"/>
    </location>
</feature>
<feature type="region of interest" description="Disordered" evidence="9">
    <location>
        <begin position="340"/>
        <end position="360"/>
    </location>
</feature>
<evidence type="ECO:0000256" key="2">
    <source>
        <dbReference type="ARBA" id="ARBA00022448"/>
    </source>
</evidence>
<feature type="transmembrane region" description="Helical" evidence="10">
    <location>
        <begin position="86"/>
        <end position="109"/>
    </location>
</feature>
<keyword evidence="7 10" id="KW-0472">Membrane</keyword>
<feature type="transmembrane region" description="Helical" evidence="10">
    <location>
        <begin position="52"/>
        <end position="74"/>
    </location>
</feature>
<keyword evidence="2" id="KW-0813">Transport</keyword>
<feature type="transmembrane region" description="Helical" evidence="10">
    <location>
        <begin position="12"/>
        <end position="31"/>
    </location>
</feature>
<keyword evidence="5 10" id="KW-0812">Transmembrane</keyword>
<protein>
    <submittedName>
        <fullName evidence="11">Sulphur transport</fullName>
    </submittedName>
</protein>
<dbReference type="InterPro" id="IPR007272">
    <property type="entry name" value="Sulf_transp_TsuA/YedE"/>
</dbReference>
<accession>A0A975WBF6</accession>
<dbReference type="RefSeq" id="WP_074837199.1">
    <property type="nucleotide sequence ID" value="NZ_FNYY01000010.1"/>
</dbReference>
<evidence type="ECO:0000256" key="5">
    <source>
        <dbReference type="ARBA" id="ARBA00022692"/>
    </source>
</evidence>
<comment type="similarity">
    <text evidence="8">Belongs to the TsuA/YedE (TC 9.B.102) family.</text>
</comment>
<keyword evidence="4" id="KW-0997">Cell inner membrane</keyword>
<evidence type="ECO:0000256" key="7">
    <source>
        <dbReference type="ARBA" id="ARBA00023136"/>
    </source>
</evidence>
<dbReference type="Proteomes" id="UP000182932">
    <property type="component" value="Unassembled WGS sequence"/>
</dbReference>
<comment type="subcellular location">
    <subcellularLocation>
        <location evidence="1">Cell inner membrane</location>
        <topology evidence="1">Multi-pass membrane protein</topology>
    </subcellularLocation>
</comment>
<evidence type="ECO:0000313" key="12">
    <source>
        <dbReference type="Proteomes" id="UP000182932"/>
    </source>
</evidence>
<evidence type="ECO:0000256" key="6">
    <source>
        <dbReference type="ARBA" id="ARBA00022989"/>
    </source>
</evidence>
<keyword evidence="3" id="KW-1003">Cell membrane</keyword>
<evidence type="ECO:0000256" key="1">
    <source>
        <dbReference type="ARBA" id="ARBA00004429"/>
    </source>
</evidence>
<evidence type="ECO:0000256" key="3">
    <source>
        <dbReference type="ARBA" id="ARBA00022475"/>
    </source>
</evidence>
<evidence type="ECO:0000256" key="10">
    <source>
        <dbReference type="SAM" id="Phobius"/>
    </source>
</evidence>
<dbReference type="GO" id="GO:0005886">
    <property type="term" value="C:plasma membrane"/>
    <property type="evidence" value="ECO:0007669"/>
    <property type="project" value="UniProtKB-SubCell"/>
</dbReference>
<organism evidence="11 12">
    <name type="scientific">Marinovum algicola</name>
    <dbReference type="NCBI Taxonomy" id="42444"/>
    <lineage>
        <taxon>Bacteria</taxon>
        <taxon>Pseudomonadati</taxon>
        <taxon>Pseudomonadota</taxon>
        <taxon>Alphaproteobacteria</taxon>
        <taxon>Rhodobacterales</taxon>
        <taxon>Roseobacteraceae</taxon>
        <taxon>Marinovum</taxon>
    </lineage>
</organism>
<reference evidence="11 12" key="1">
    <citation type="submission" date="2016-10" db="EMBL/GenBank/DDBJ databases">
        <authorList>
            <person name="Varghese N."/>
            <person name="Submissions S."/>
        </authorList>
    </citation>
    <scope>NUCLEOTIDE SEQUENCE [LARGE SCALE GENOMIC DNA]</scope>
    <source>
        <strain evidence="11 12">FF3</strain>
    </source>
</reference>
<evidence type="ECO:0000256" key="4">
    <source>
        <dbReference type="ARBA" id="ARBA00022519"/>
    </source>
</evidence>
<feature type="transmembrane region" description="Helical" evidence="10">
    <location>
        <begin position="197"/>
        <end position="216"/>
    </location>
</feature>
<dbReference type="PANTHER" id="PTHR30574:SF1">
    <property type="entry name" value="SULPHUR TRANSPORT DOMAIN-CONTAINING PROTEIN"/>
    <property type="match status" value="1"/>
</dbReference>
<dbReference type="GeneID" id="80819109"/>
<evidence type="ECO:0000256" key="9">
    <source>
        <dbReference type="SAM" id="MobiDB-lite"/>
    </source>
</evidence>
<comment type="caution">
    <text evidence="11">The sequence shown here is derived from an EMBL/GenBank/DDBJ whole genome shotgun (WGS) entry which is preliminary data.</text>
</comment>